<dbReference type="Proteomes" id="UP000345266">
    <property type="component" value="Unassembled WGS sequence"/>
</dbReference>
<reference evidence="2 4" key="1">
    <citation type="submission" date="2014-09" db="EMBL/GenBank/DDBJ databases">
        <authorList>
            <person name="Bertelli C."/>
        </authorList>
    </citation>
    <scope>NUCLEOTIDE SEQUENCE [LARGE SCALE GENOMIC DNA]</scope>
    <source>
        <strain evidence="2 4">BIC1401111250</strain>
    </source>
</reference>
<dbReference type="Proteomes" id="UP000043107">
    <property type="component" value="Unassembled WGS sequence"/>
</dbReference>
<dbReference type="EMBL" id="CABHNT010000070">
    <property type="protein sequence ID" value="VUX39157.1"/>
    <property type="molecule type" value="Genomic_DNA"/>
</dbReference>
<keyword evidence="4" id="KW-1185">Reference proteome</keyword>
<evidence type="ECO:0000313" key="5">
    <source>
        <dbReference type="Proteomes" id="UP000345266"/>
    </source>
</evidence>
<evidence type="ECO:0000313" key="2">
    <source>
        <dbReference type="EMBL" id="CEE98066.1"/>
    </source>
</evidence>
<accession>A0A564W449</accession>
<protein>
    <recommendedName>
        <fullName evidence="1">DUF4143 domain-containing protein</fullName>
    </recommendedName>
</protein>
<dbReference type="Pfam" id="PF13635">
    <property type="entry name" value="DUF4143"/>
    <property type="match status" value="1"/>
</dbReference>
<organism evidence="3 5">
    <name type="scientific">Bifidobacterium longum subsp. infantis</name>
    <dbReference type="NCBI Taxonomy" id="1682"/>
    <lineage>
        <taxon>Bacteria</taxon>
        <taxon>Bacillati</taxon>
        <taxon>Actinomycetota</taxon>
        <taxon>Actinomycetes</taxon>
        <taxon>Bifidobacteriales</taxon>
        <taxon>Bifidobacteriaceae</taxon>
        <taxon>Bifidobacterium</taxon>
    </lineage>
</organism>
<dbReference type="EMBL" id="CCWP01000004">
    <property type="protein sequence ID" value="CEE98066.1"/>
    <property type="molecule type" value="Genomic_DNA"/>
</dbReference>
<gene>
    <name evidence="2" type="ORF">BLIC_c00214</name>
    <name evidence="3" type="ORF">BLJG463_00276</name>
</gene>
<dbReference type="AlphaFoldDB" id="A0A564W449"/>
<proteinExistence type="predicted"/>
<name>A0A564W449_BIFLI</name>
<feature type="domain" description="DUF4143" evidence="1">
    <location>
        <begin position="18"/>
        <end position="107"/>
    </location>
</feature>
<evidence type="ECO:0000259" key="1">
    <source>
        <dbReference type="Pfam" id="PF13635"/>
    </source>
</evidence>
<dbReference type="InterPro" id="IPR025420">
    <property type="entry name" value="DUF4143"/>
</dbReference>
<sequence length="163" mass="18076">MHKEGIYCPDKNQFISLRSKTAVRTSPTRHFSDPSIACAVLHATPEKLLNDFETFGLLFESMCIRDLRVYADALGGDVFHYRDKTGLESDAVIGLHDGRWALIEVKLGEKQVDIAAAHLKKLADRIDQDHEGRPSFLMVLTATAAAYRRDDGVLVVPLATLAP</sequence>
<evidence type="ECO:0000313" key="3">
    <source>
        <dbReference type="EMBL" id="VUX39157.1"/>
    </source>
</evidence>
<reference evidence="3 5" key="2">
    <citation type="submission" date="2019-07" db="EMBL/GenBank/DDBJ databases">
        <authorList>
            <person name="Hibberd C M."/>
            <person name="Gehrig L. J."/>
            <person name="Chang H.-W."/>
            <person name="Venkatesh S."/>
        </authorList>
    </citation>
    <scope>NUCLEOTIDE SEQUENCE [LARGE SCALE GENOMIC DNA]</scope>
    <source>
        <strain evidence="3">Bifidobacterium_longum_subsp_infantis_JG_Bg463</strain>
    </source>
</reference>
<evidence type="ECO:0000313" key="4">
    <source>
        <dbReference type="Proteomes" id="UP000043107"/>
    </source>
</evidence>